<name>A0ACC1TR57_9AGAR</name>
<keyword evidence="2" id="KW-1185">Reference proteome</keyword>
<organism evidence="1 2">
    <name type="scientific">Lentinula aff. lateritia</name>
    <dbReference type="NCBI Taxonomy" id="2804960"/>
    <lineage>
        <taxon>Eukaryota</taxon>
        <taxon>Fungi</taxon>
        <taxon>Dikarya</taxon>
        <taxon>Basidiomycota</taxon>
        <taxon>Agaricomycotina</taxon>
        <taxon>Agaricomycetes</taxon>
        <taxon>Agaricomycetidae</taxon>
        <taxon>Agaricales</taxon>
        <taxon>Marasmiineae</taxon>
        <taxon>Omphalotaceae</taxon>
        <taxon>Lentinula</taxon>
    </lineage>
</organism>
<sequence length="104" mass="11564">MRHFDNRLAAATVPVQSFAQYWYGSSDAGSERDDEEDGEDEENNKGSGTNTAPKDMDVDMDEINYITSISTQQNSSALRINKCENSGLDPDIHNPSGHDRLKQI</sequence>
<comment type="caution">
    <text evidence="1">The sequence shown here is derived from an EMBL/GenBank/DDBJ whole genome shotgun (WGS) entry which is preliminary data.</text>
</comment>
<proteinExistence type="predicted"/>
<evidence type="ECO:0000313" key="1">
    <source>
        <dbReference type="EMBL" id="KAJ3807113.1"/>
    </source>
</evidence>
<gene>
    <name evidence="1" type="ORF">F5876DRAFT_80017</name>
</gene>
<dbReference type="EMBL" id="MU795339">
    <property type="protein sequence ID" value="KAJ3807113.1"/>
    <property type="molecule type" value="Genomic_DNA"/>
</dbReference>
<evidence type="ECO:0000313" key="2">
    <source>
        <dbReference type="Proteomes" id="UP001163835"/>
    </source>
</evidence>
<protein>
    <submittedName>
        <fullName evidence="1">Uncharacterized protein</fullName>
    </submittedName>
</protein>
<reference evidence="1" key="1">
    <citation type="submission" date="2022-09" db="EMBL/GenBank/DDBJ databases">
        <title>A Global Phylogenomic Analysis of the Shiitake Genus Lentinula.</title>
        <authorList>
            <consortium name="DOE Joint Genome Institute"/>
            <person name="Sierra-Patev S."/>
            <person name="Min B."/>
            <person name="Naranjo-Ortiz M."/>
            <person name="Looney B."/>
            <person name="Konkel Z."/>
            <person name="Slot J.C."/>
            <person name="Sakamoto Y."/>
            <person name="Steenwyk J.L."/>
            <person name="Rokas A."/>
            <person name="Carro J."/>
            <person name="Camarero S."/>
            <person name="Ferreira P."/>
            <person name="Molpeceres G."/>
            <person name="Ruiz-Duenas F.J."/>
            <person name="Serrano A."/>
            <person name="Henrissat B."/>
            <person name="Drula E."/>
            <person name="Hughes K.W."/>
            <person name="Mata J.L."/>
            <person name="Ishikawa N.K."/>
            <person name="Vargas-Isla R."/>
            <person name="Ushijima S."/>
            <person name="Smith C.A."/>
            <person name="Ahrendt S."/>
            <person name="Andreopoulos W."/>
            <person name="He G."/>
            <person name="Labutti K."/>
            <person name="Lipzen A."/>
            <person name="Ng V."/>
            <person name="Riley R."/>
            <person name="Sandor L."/>
            <person name="Barry K."/>
            <person name="Martinez A.T."/>
            <person name="Xiao Y."/>
            <person name="Gibbons J.G."/>
            <person name="Terashima K."/>
            <person name="Grigoriev I.V."/>
            <person name="Hibbett D.S."/>
        </authorList>
    </citation>
    <scope>NUCLEOTIDE SEQUENCE</scope>
    <source>
        <strain evidence="1">TMI1499</strain>
    </source>
</reference>
<accession>A0ACC1TR57</accession>
<dbReference type="Proteomes" id="UP001163835">
    <property type="component" value="Unassembled WGS sequence"/>
</dbReference>